<evidence type="ECO:0000256" key="2">
    <source>
        <dbReference type="SAM" id="MobiDB-lite"/>
    </source>
</evidence>
<dbReference type="InterPro" id="IPR050185">
    <property type="entry name" value="Ub_carboxyl-term_hydrolase"/>
</dbReference>
<protein>
    <recommendedName>
        <fullName evidence="4">USP domain-containing protein</fullName>
    </recommendedName>
</protein>
<feature type="compositionally biased region" description="Low complexity" evidence="2">
    <location>
        <begin position="64"/>
        <end position="73"/>
    </location>
</feature>
<proteinExistence type="inferred from homology"/>
<feature type="region of interest" description="Disordered" evidence="2">
    <location>
        <begin position="251"/>
        <end position="341"/>
    </location>
</feature>
<keyword evidence="6" id="KW-1185">Reference proteome</keyword>
<dbReference type="PROSITE" id="PS50235">
    <property type="entry name" value="USP_3"/>
    <property type="match status" value="1"/>
</dbReference>
<evidence type="ECO:0000313" key="6">
    <source>
        <dbReference type="Proteomes" id="UP001055712"/>
    </source>
</evidence>
<evidence type="ECO:0000256" key="1">
    <source>
        <dbReference type="ARBA" id="ARBA00009085"/>
    </source>
</evidence>
<comment type="similarity">
    <text evidence="1">Belongs to the peptidase C19 family.</text>
</comment>
<sequence>MALPSVSAAVCIALTISAPCHSENTSRHSSTLRLGCWHIRFAHEPVDLGKAAPPALSRPLTAQPTSPTATSPSRGRTASLSHFSRGDHVALKLDTWQPAGSASGGMAPAGDAAAASSSVHAETTAPPLMPNGTAHAASSSLGGSSDQASPRFLDMLRASLPSEADGELGGGFMLPGSAHDGGSELPSTLAALHALNGHSTAAGAAASHEASAAAGKKHKRSFLGLFKPSKPSRQLQKEQELLAASAAAVAAGSKNGSKKKGSQWFGGSKSQQSSPSAAAAAAHRPPLPQSPRLPAPAAAMEPQGSGVLLPGLPLHLAPSSDAGSSRGREDGNTSSVAGGSPAVLAGVSEGWAATITDASDVSMPSSALPSPAVGVLAGEPGLDAGGKKGGHRRHRSITSMLLPGWRRRSHASAGSESELGGDVTPSGAGSPTPPRSASPAPPRSAEGMAAATAAGAYACFGVSATHSADGEQLQRLPSLAMDPLPPLLPPGTTGLRNIGNTCFVNAALQCLRYTPGLPLHVAPDLLQRAEQQGQPVGQAAGSGPAAAGGEPAAGEDVHQQALARASVDVKSHAAALPVPHASMRGDEAASQAAGAGAAVAAAVDAAQPEGHPATVAADAAHPVSHLEAVQDGEAAAAVEQGLKAADGEGVPTTGSATAETPLTQDGAANGGLSGGQLPADSAADAATVPAVDAPPTQQQQQQQQQQPAAAPQKPPLPQRPARGELLKAFGELVCELYLAPSSGATVCANPLLNMLRAFPIAADYFDGGQHDCQEVLRVMMDLLHDDLNRVAPRPSSAATAPAAGQAAAALAPAPAAAAAPAVAQEDQAAAQVAVGGGESGAAEPPQQQQPAAGTSEQQPSGAAALPAALSAHDASVAEQHGEQHGGQQQQQQQQQQQGEHRQAASGPVHAAAGTEQQQPEGGPKNAVKQQEGAGEEADEQQNGGEEKADMQPPEDEAAKGDRLWQQYHERDSSVITDLFGGQLQSSVTCHKCGGRFTMYEPFWDLSLPLAKEAKGGTFSWLGLKGSSPSSIQDCLTAFTADEKMEGAEAFHCERCNEKTAATKHLRVHRFPEVLVLHIKRFKYRAASTDKLTANVAFPLKGLRLHQFASPECPAGPDECNYNLFAVSNHYGNLSGGHYTAMCRVPQAGGDDTWYSFNDEQVARVSPNQVVSQYAYILFYVRSRASTAAHHRRNHSAASAGGQ</sequence>
<dbReference type="PANTHER" id="PTHR21646:SF23">
    <property type="entry name" value="UBIQUITIN CARBOXYL-TERMINAL HYDROLASE USP2"/>
    <property type="match status" value="1"/>
</dbReference>
<dbReference type="PROSITE" id="PS00972">
    <property type="entry name" value="USP_1"/>
    <property type="match status" value="1"/>
</dbReference>
<feature type="compositionally biased region" description="Low complexity" evidence="2">
    <location>
        <begin position="132"/>
        <end position="149"/>
    </location>
</feature>
<feature type="compositionally biased region" description="Polar residues" evidence="2">
    <location>
        <begin position="652"/>
        <end position="663"/>
    </location>
</feature>
<feature type="compositionally biased region" description="Low complexity" evidence="2">
    <location>
        <begin position="840"/>
        <end position="871"/>
    </location>
</feature>
<feature type="compositionally biased region" description="Low complexity" evidence="2">
    <location>
        <begin position="268"/>
        <end position="284"/>
    </location>
</feature>
<feature type="compositionally biased region" description="Low complexity" evidence="2">
    <location>
        <begin position="678"/>
        <end position="711"/>
    </location>
</feature>
<feature type="region of interest" description="Disordered" evidence="2">
    <location>
        <begin position="646"/>
        <end position="720"/>
    </location>
</feature>
<organism evidence="5 6">
    <name type="scientific">Chlorella vulgaris</name>
    <name type="common">Green alga</name>
    <dbReference type="NCBI Taxonomy" id="3077"/>
    <lineage>
        <taxon>Eukaryota</taxon>
        <taxon>Viridiplantae</taxon>
        <taxon>Chlorophyta</taxon>
        <taxon>core chlorophytes</taxon>
        <taxon>Trebouxiophyceae</taxon>
        <taxon>Chlorellales</taxon>
        <taxon>Chlorellaceae</taxon>
        <taxon>Chlorella clade</taxon>
        <taxon>Chlorella</taxon>
    </lineage>
</organism>
<evidence type="ECO:0000313" key="5">
    <source>
        <dbReference type="EMBL" id="KAI3436246.1"/>
    </source>
</evidence>
<keyword evidence="3" id="KW-0732">Signal</keyword>
<dbReference type="PROSITE" id="PS00973">
    <property type="entry name" value="USP_2"/>
    <property type="match status" value="1"/>
</dbReference>
<feature type="compositionally biased region" description="Pro residues" evidence="2">
    <location>
        <begin position="431"/>
        <end position="442"/>
    </location>
</feature>
<dbReference type="CDD" id="cd02674">
    <property type="entry name" value="Peptidase_C19R"/>
    <property type="match status" value="1"/>
</dbReference>
<dbReference type="Gene3D" id="3.90.70.10">
    <property type="entry name" value="Cysteine proteinases"/>
    <property type="match status" value="2"/>
</dbReference>
<dbReference type="SUPFAM" id="SSF54001">
    <property type="entry name" value="Cysteine proteinases"/>
    <property type="match status" value="1"/>
</dbReference>
<dbReference type="InterPro" id="IPR001394">
    <property type="entry name" value="Peptidase_C19_UCH"/>
</dbReference>
<evidence type="ECO:0000259" key="4">
    <source>
        <dbReference type="PROSITE" id="PS50235"/>
    </source>
</evidence>
<dbReference type="OrthoDB" id="292964at2759"/>
<feature type="compositionally biased region" description="Low complexity" evidence="2">
    <location>
        <begin position="885"/>
        <end position="897"/>
    </location>
</feature>
<dbReference type="InterPro" id="IPR018200">
    <property type="entry name" value="USP_CS"/>
</dbReference>
<feature type="compositionally biased region" description="Low complexity" evidence="2">
    <location>
        <begin position="531"/>
        <end position="554"/>
    </location>
</feature>
<feature type="region of interest" description="Disordered" evidence="2">
    <location>
        <begin position="372"/>
        <end position="447"/>
    </location>
</feature>
<gene>
    <name evidence="5" type="ORF">D9Q98_002299</name>
</gene>
<feature type="region of interest" description="Disordered" evidence="2">
    <location>
        <begin position="531"/>
        <end position="566"/>
    </location>
</feature>
<dbReference type="GO" id="GO:0004843">
    <property type="term" value="F:cysteine-type deubiquitinase activity"/>
    <property type="evidence" value="ECO:0007669"/>
    <property type="project" value="InterPro"/>
</dbReference>
<dbReference type="Pfam" id="PF00443">
    <property type="entry name" value="UCH"/>
    <property type="match status" value="1"/>
</dbReference>
<dbReference type="InterPro" id="IPR038765">
    <property type="entry name" value="Papain-like_cys_pep_sf"/>
</dbReference>
<feature type="region of interest" description="Disordered" evidence="2">
    <location>
        <begin position="100"/>
        <end position="149"/>
    </location>
</feature>
<feature type="compositionally biased region" description="Pro residues" evidence="2">
    <location>
        <begin position="285"/>
        <end position="294"/>
    </location>
</feature>
<dbReference type="PANTHER" id="PTHR21646">
    <property type="entry name" value="UBIQUITIN CARBOXYL-TERMINAL HYDROLASE"/>
    <property type="match status" value="1"/>
</dbReference>
<feature type="signal peptide" evidence="3">
    <location>
        <begin position="1"/>
        <end position="22"/>
    </location>
</feature>
<accession>A0A9D4Z0L6</accession>
<name>A0A9D4Z0L6_CHLVU</name>
<feature type="compositionally biased region" description="Low complexity" evidence="2">
    <location>
        <begin position="100"/>
        <end position="118"/>
    </location>
</feature>
<feature type="region of interest" description="Disordered" evidence="2">
    <location>
        <begin position="50"/>
        <end position="80"/>
    </location>
</feature>
<reference evidence="5" key="1">
    <citation type="journal article" date="2019" name="Plant J.">
        <title>Chlorella vulgaris genome assembly and annotation reveals the molecular basis for metabolic acclimation to high light conditions.</title>
        <authorList>
            <person name="Cecchin M."/>
            <person name="Marcolungo L."/>
            <person name="Rossato M."/>
            <person name="Girolomoni L."/>
            <person name="Cosentino E."/>
            <person name="Cuine S."/>
            <person name="Li-Beisson Y."/>
            <person name="Delledonne M."/>
            <person name="Ballottari M."/>
        </authorList>
    </citation>
    <scope>NUCLEOTIDE SEQUENCE</scope>
    <source>
        <strain evidence="5">211/11P</strain>
    </source>
</reference>
<feature type="chain" id="PRO_5038404779" description="USP domain-containing protein" evidence="3">
    <location>
        <begin position="23"/>
        <end position="1202"/>
    </location>
</feature>
<dbReference type="InterPro" id="IPR028889">
    <property type="entry name" value="USP"/>
</dbReference>
<dbReference type="GO" id="GO:0016579">
    <property type="term" value="P:protein deubiquitination"/>
    <property type="evidence" value="ECO:0007669"/>
    <property type="project" value="InterPro"/>
</dbReference>
<dbReference type="EMBL" id="SIDB01000002">
    <property type="protein sequence ID" value="KAI3436246.1"/>
    <property type="molecule type" value="Genomic_DNA"/>
</dbReference>
<reference evidence="5" key="2">
    <citation type="submission" date="2020-11" db="EMBL/GenBank/DDBJ databases">
        <authorList>
            <person name="Cecchin M."/>
            <person name="Marcolungo L."/>
            <person name="Rossato M."/>
            <person name="Girolomoni L."/>
            <person name="Cosentino E."/>
            <person name="Cuine S."/>
            <person name="Li-Beisson Y."/>
            <person name="Delledonne M."/>
            <person name="Ballottari M."/>
        </authorList>
    </citation>
    <scope>NUCLEOTIDE SEQUENCE</scope>
    <source>
        <strain evidence="5">211/11P</strain>
        <tissue evidence="5">Whole cell</tissue>
    </source>
</reference>
<evidence type="ECO:0000256" key="3">
    <source>
        <dbReference type="SAM" id="SignalP"/>
    </source>
</evidence>
<dbReference type="Proteomes" id="UP001055712">
    <property type="component" value="Unassembled WGS sequence"/>
</dbReference>
<comment type="caution">
    <text evidence="5">The sequence shown here is derived from an EMBL/GenBank/DDBJ whole genome shotgun (WGS) entry which is preliminary data.</text>
</comment>
<feature type="domain" description="USP" evidence="4">
    <location>
        <begin position="493"/>
        <end position="1182"/>
    </location>
</feature>
<feature type="region of interest" description="Disordered" evidence="2">
    <location>
        <begin position="829"/>
        <end position="961"/>
    </location>
</feature>
<dbReference type="AlphaFoldDB" id="A0A9D4Z0L6"/>